<keyword evidence="5 8" id="KW-0456">Lyase</keyword>
<keyword evidence="3 7" id="KW-0479">Metal-binding</keyword>
<dbReference type="InterPro" id="IPR001765">
    <property type="entry name" value="Carbonic_anhydrase"/>
</dbReference>
<dbReference type="Pfam" id="PF00484">
    <property type="entry name" value="Pro_CA"/>
    <property type="match status" value="1"/>
</dbReference>
<organism evidence="10 11">
    <name type="scientific">Gymnopilus dilepis</name>
    <dbReference type="NCBI Taxonomy" id="231916"/>
    <lineage>
        <taxon>Eukaryota</taxon>
        <taxon>Fungi</taxon>
        <taxon>Dikarya</taxon>
        <taxon>Basidiomycota</taxon>
        <taxon>Agaricomycotina</taxon>
        <taxon>Agaricomycetes</taxon>
        <taxon>Agaricomycetidae</taxon>
        <taxon>Agaricales</taxon>
        <taxon>Agaricineae</taxon>
        <taxon>Hymenogastraceae</taxon>
        <taxon>Gymnopilus</taxon>
    </lineage>
</organism>
<dbReference type="FunCoup" id="A0A409Y216">
    <property type="interactions" value="231"/>
</dbReference>
<sequence>MRPLVHPFLVLLALCASLTGYLVAGATPTSLSSHLQPNPADGNSSISTAQSVFEALAAGNNAFRANYTWSDAYDSHHFLYWGCSDSIISEGTIFKAEVGTFVVERNMANQFLDLDNSGQGAFGYAINQLGITHAIVMGHYGCSGVADAIATPPPPPIDPGAAAHQHWIGPVREIYSTSNRTEVVVLREKNEKHSHVDPPPFTDPGLRALIEENVRVNVWRMATSTVIQNLYHKFSRNETTEDHAVFIHGFLYDSEDGQVYNLGISVGPPGVRIPDVPFPLLPDFPRW</sequence>
<dbReference type="EC" id="4.2.1.1" evidence="2 8"/>
<evidence type="ECO:0000313" key="11">
    <source>
        <dbReference type="Proteomes" id="UP000284706"/>
    </source>
</evidence>
<feature type="binding site" evidence="7">
    <location>
        <position position="83"/>
    </location>
    <ligand>
        <name>Zn(2+)</name>
        <dbReference type="ChEBI" id="CHEBI:29105"/>
    </ligand>
</feature>
<evidence type="ECO:0000256" key="9">
    <source>
        <dbReference type="SAM" id="SignalP"/>
    </source>
</evidence>
<dbReference type="Proteomes" id="UP000284706">
    <property type="component" value="Unassembled WGS sequence"/>
</dbReference>
<keyword evidence="9" id="KW-0732">Signal</keyword>
<dbReference type="GO" id="GO:0071244">
    <property type="term" value="P:cellular response to carbon dioxide"/>
    <property type="evidence" value="ECO:0007669"/>
    <property type="project" value="TreeGrafter"/>
</dbReference>
<evidence type="ECO:0000256" key="6">
    <source>
        <dbReference type="ARBA" id="ARBA00048348"/>
    </source>
</evidence>
<feature type="binding site" evidence="7">
    <location>
        <position position="85"/>
    </location>
    <ligand>
        <name>Zn(2+)</name>
        <dbReference type="ChEBI" id="CHEBI:29105"/>
    </ligand>
</feature>
<comment type="caution">
    <text evidence="10">The sequence shown here is derived from an EMBL/GenBank/DDBJ whole genome shotgun (WGS) entry which is preliminary data.</text>
</comment>
<dbReference type="PANTHER" id="PTHR11002">
    <property type="entry name" value="CARBONIC ANHYDRASE"/>
    <property type="match status" value="1"/>
</dbReference>
<evidence type="ECO:0000256" key="7">
    <source>
        <dbReference type="PIRSR" id="PIRSR601765-1"/>
    </source>
</evidence>
<keyword evidence="11" id="KW-1185">Reference proteome</keyword>
<feature type="binding site" evidence="7">
    <location>
        <position position="142"/>
    </location>
    <ligand>
        <name>Zn(2+)</name>
        <dbReference type="ChEBI" id="CHEBI:29105"/>
    </ligand>
</feature>
<dbReference type="PANTHER" id="PTHR11002:SF76">
    <property type="entry name" value="CARBONIC ANHYDRASE"/>
    <property type="match status" value="1"/>
</dbReference>
<evidence type="ECO:0000256" key="5">
    <source>
        <dbReference type="ARBA" id="ARBA00023239"/>
    </source>
</evidence>
<evidence type="ECO:0000256" key="3">
    <source>
        <dbReference type="ARBA" id="ARBA00022723"/>
    </source>
</evidence>
<dbReference type="EMBL" id="NHYE01001304">
    <property type="protein sequence ID" value="PPQ96991.1"/>
    <property type="molecule type" value="Genomic_DNA"/>
</dbReference>
<dbReference type="OrthoDB" id="10248475at2759"/>
<dbReference type="STRING" id="231916.A0A409Y216"/>
<dbReference type="InterPro" id="IPR036874">
    <property type="entry name" value="Carbonic_anhydrase_sf"/>
</dbReference>
<dbReference type="GO" id="GO:0034599">
    <property type="term" value="P:cellular response to oxidative stress"/>
    <property type="evidence" value="ECO:0007669"/>
    <property type="project" value="TreeGrafter"/>
</dbReference>
<protein>
    <recommendedName>
        <fullName evidence="2 8">Carbonic anhydrase</fullName>
        <ecNumber evidence="2 8">4.2.1.1</ecNumber>
    </recommendedName>
    <alternativeName>
        <fullName evidence="8">Carbonate dehydratase</fullName>
    </alternativeName>
</protein>
<feature type="signal peptide" evidence="9">
    <location>
        <begin position="1"/>
        <end position="20"/>
    </location>
</feature>
<evidence type="ECO:0000313" key="10">
    <source>
        <dbReference type="EMBL" id="PPQ96991.1"/>
    </source>
</evidence>
<dbReference type="SMART" id="SM00947">
    <property type="entry name" value="Pro_CA"/>
    <property type="match status" value="1"/>
</dbReference>
<evidence type="ECO:0000256" key="8">
    <source>
        <dbReference type="RuleBase" id="RU003956"/>
    </source>
</evidence>
<keyword evidence="4 7" id="KW-0862">Zinc</keyword>
<proteinExistence type="inferred from homology"/>
<comment type="cofactor">
    <cofactor evidence="7">
        <name>Zn(2+)</name>
        <dbReference type="ChEBI" id="CHEBI:29105"/>
    </cofactor>
    <text evidence="7">Binds 1 zinc ion per subunit.</text>
</comment>
<name>A0A409Y216_9AGAR</name>
<feature type="binding site" evidence="7">
    <location>
        <position position="139"/>
    </location>
    <ligand>
        <name>Zn(2+)</name>
        <dbReference type="ChEBI" id="CHEBI:29105"/>
    </ligand>
</feature>
<dbReference type="GO" id="GO:0008270">
    <property type="term" value="F:zinc ion binding"/>
    <property type="evidence" value="ECO:0007669"/>
    <property type="project" value="UniProtKB-UniRule"/>
</dbReference>
<dbReference type="SUPFAM" id="SSF53056">
    <property type="entry name" value="beta-carbonic anhydrase, cab"/>
    <property type="match status" value="1"/>
</dbReference>
<evidence type="ECO:0000256" key="4">
    <source>
        <dbReference type="ARBA" id="ARBA00022833"/>
    </source>
</evidence>
<comment type="function">
    <text evidence="8">Reversible hydration of carbon dioxide.</text>
</comment>
<evidence type="ECO:0000256" key="1">
    <source>
        <dbReference type="ARBA" id="ARBA00006217"/>
    </source>
</evidence>
<evidence type="ECO:0000256" key="2">
    <source>
        <dbReference type="ARBA" id="ARBA00012925"/>
    </source>
</evidence>
<gene>
    <name evidence="10" type="ORF">CVT26_006419</name>
</gene>
<comment type="similarity">
    <text evidence="1 8">Belongs to the beta-class carbonic anhydrase family.</text>
</comment>
<feature type="chain" id="PRO_5019500823" description="Carbonic anhydrase" evidence="9">
    <location>
        <begin position="21"/>
        <end position="287"/>
    </location>
</feature>
<dbReference type="Gene3D" id="3.40.1050.10">
    <property type="entry name" value="Carbonic anhydrase"/>
    <property type="match status" value="1"/>
</dbReference>
<comment type="catalytic activity">
    <reaction evidence="6 8">
        <text>hydrogencarbonate + H(+) = CO2 + H2O</text>
        <dbReference type="Rhea" id="RHEA:10748"/>
        <dbReference type="ChEBI" id="CHEBI:15377"/>
        <dbReference type="ChEBI" id="CHEBI:15378"/>
        <dbReference type="ChEBI" id="CHEBI:16526"/>
        <dbReference type="ChEBI" id="CHEBI:17544"/>
        <dbReference type="EC" id="4.2.1.1"/>
    </reaction>
</comment>
<dbReference type="InParanoid" id="A0A409Y216"/>
<dbReference type="AlphaFoldDB" id="A0A409Y216"/>
<dbReference type="GO" id="GO:0004089">
    <property type="term" value="F:carbonate dehydratase activity"/>
    <property type="evidence" value="ECO:0007669"/>
    <property type="project" value="UniProtKB-UniRule"/>
</dbReference>
<reference evidence="10 11" key="1">
    <citation type="journal article" date="2018" name="Evol. Lett.">
        <title>Horizontal gene cluster transfer increased hallucinogenic mushroom diversity.</title>
        <authorList>
            <person name="Reynolds H.T."/>
            <person name="Vijayakumar V."/>
            <person name="Gluck-Thaler E."/>
            <person name="Korotkin H.B."/>
            <person name="Matheny P.B."/>
            <person name="Slot J.C."/>
        </authorList>
    </citation>
    <scope>NUCLEOTIDE SEQUENCE [LARGE SCALE GENOMIC DNA]</scope>
    <source>
        <strain evidence="10 11">SRW20</strain>
    </source>
</reference>
<accession>A0A409Y216</accession>